<keyword evidence="4" id="KW-1185">Reference proteome</keyword>
<evidence type="ECO:0000313" key="3">
    <source>
        <dbReference type="EMBL" id="QEW03922.1"/>
    </source>
</evidence>
<name>A0A5J6L6J3_9MICO</name>
<evidence type="ECO:0000256" key="1">
    <source>
        <dbReference type="SAM" id="Phobius"/>
    </source>
</evidence>
<dbReference type="Proteomes" id="UP000325516">
    <property type="component" value="Chromosome"/>
</dbReference>
<organism evidence="3 4">
    <name type="scientific">Microbacterium lushaniae</name>
    <dbReference type="NCBI Taxonomy" id="2614639"/>
    <lineage>
        <taxon>Bacteria</taxon>
        <taxon>Bacillati</taxon>
        <taxon>Actinomycetota</taxon>
        <taxon>Actinomycetes</taxon>
        <taxon>Micrococcales</taxon>
        <taxon>Microbacteriaceae</taxon>
        <taxon>Microbacterium</taxon>
    </lineage>
</organism>
<evidence type="ECO:0000313" key="4">
    <source>
        <dbReference type="Proteomes" id="UP000325516"/>
    </source>
</evidence>
<feature type="transmembrane region" description="Helical" evidence="1">
    <location>
        <begin position="7"/>
        <end position="27"/>
    </location>
</feature>
<gene>
    <name evidence="3" type="ORF">F6J85_13055</name>
</gene>
<dbReference type="EMBL" id="CP044232">
    <property type="protein sequence ID" value="QEW03922.1"/>
    <property type="molecule type" value="Genomic_DNA"/>
</dbReference>
<dbReference type="AlphaFoldDB" id="A0A5J6L6J3"/>
<keyword evidence="1" id="KW-0472">Membrane</keyword>
<accession>A0A5J6L6J3</accession>
<proteinExistence type="predicted"/>
<evidence type="ECO:0000259" key="2">
    <source>
        <dbReference type="Pfam" id="PF01882"/>
    </source>
</evidence>
<dbReference type="Pfam" id="PF01882">
    <property type="entry name" value="DUF58"/>
    <property type="match status" value="1"/>
</dbReference>
<dbReference type="InterPro" id="IPR002881">
    <property type="entry name" value="DUF58"/>
</dbReference>
<dbReference type="KEGG" id="mlz:F6J85_13055"/>
<keyword evidence="1" id="KW-0812">Transmembrane</keyword>
<reference evidence="4" key="1">
    <citation type="submission" date="2019-09" db="EMBL/GenBank/DDBJ databases">
        <title>Mumia zhuanghuii sp. nov. isolated from the intestinal contents of plateau pika (Ochotona curzoniae) in the Qinghai-Tibet plateau of China.</title>
        <authorList>
            <person name="Tian Z."/>
        </authorList>
    </citation>
    <scope>NUCLEOTIDE SEQUENCE [LARGE SCALE GENOMIC DNA]</scope>
    <source>
        <strain evidence="4">L-031</strain>
    </source>
</reference>
<dbReference type="PANTHER" id="PTHR34351">
    <property type="entry name" value="SLR1927 PROTEIN-RELATED"/>
    <property type="match status" value="1"/>
</dbReference>
<protein>
    <submittedName>
        <fullName evidence="3">DUF58 domain-containing protein</fullName>
    </submittedName>
</protein>
<sequence length="414" mass="42638">MRRLWPLTARGTGAGALAVLAFLVAHEAGVGELMYFGVLLLVVIAGSVVSLFTARRTEAVTRSLVPDVAAVGRESTVRVRAGMRSALPTAPGTWEDTLSPGLSGRARGIFPALGSGLRGGDGSVELGYTVLGRARGIHSLGPLVVTATDPFGLARRRFSLGGRTRVTVAPAIVELSTLPTAPGEAGGMLQATTAQLGQGADNLVARPYAPGDSMRRIHWRATAHRDTLMVRQEEQEATPEASVVLDRGVLRWGADAVLAPGLDPAFESGVSAAVSAVMQLVREGYSVELMDSDGAALSDPLAGGEVFDVEALAAQLATLTTRKGDDLGRVAGLFAGVLTGPVVVVTGRLSAGDTEALAPLAHHSALPVLLGVGAASDAVDRLRMAGWCAASLTPDADIAAAWEQAIDRGAARVR</sequence>
<feature type="domain" description="DUF58" evidence="2">
    <location>
        <begin position="205"/>
        <end position="247"/>
    </location>
</feature>
<dbReference type="PANTHER" id="PTHR34351:SF1">
    <property type="entry name" value="SLR1927 PROTEIN"/>
    <property type="match status" value="1"/>
</dbReference>
<keyword evidence="1" id="KW-1133">Transmembrane helix</keyword>
<feature type="transmembrane region" description="Helical" evidence="1">
    <location>
        <begin position="33"/>
        <end position="54"/>
    </location>
</feature>
<dbReference type="RefSeq" id="WP_150925590.1">
    <property type="nucleotide sequence ID" value="NZ_CP044232.1"/>
</dbReference>